<keyword evidence="5" id="KW-1185">Reference proteome</keyword>
<organism evidence="4 5">
    <name type="scientific">Rothia amarae</name>
    <dbReference type="NCBI Taxonomy" id="169480"/>
    <lineage>
        <taxon>Bacteria</taxon>
        <taxon>Bacillati</taxon>
        <taxon>Actinomycetota</taxon>
        <taxon>Actinomycetes</taxon>
        <taxon>Micrococcales</taxon>
        <taxon>Micrococcaceae</taxon>
        <taxon>Rothia</taxon>
    </lineage>
</organism>
<dbReference type="SUPFAM" id="SSF53335">
    <property type="entry name" value="S-adenosyl-L-methionine-dependent methyltransferases"/>
    <property type="match status" value="1"/>
</dbReference>
<proteinExistence type="predicted"/>
<dbReference type="RefSeq" id="WP_186303140.1">
    <property type="nucleotide sequence ID" value="NZ_BAAAHX010000004.1"/>
</dbReference>
<gene>
    <name evidence="4" type="ORF">IDM48_03820</name>
</gene>
<reference evidence="4 5" key="1">
    <citation type="submission" date="2020-09" db="EMBL/GenBank/DDBJ databases">
        <title>Investigation of environmental microbe.</title>
        <authorList>
            <person name="Ou Y."/>
            <person name="Kang Q."/>
        </authorList>
    </citation>
    <scope>NUCLEOTIDE SEQUENCE [LARGE SCALE GENOMIC DNA]</scope>
    <source>
        <strain evidence="4 5">KJZ-9</strain>
    </source>
</reference>
<dbReference type="InterPro" id="IPR002935">
    <property type="entry name" value="SAM_O-MeTrfase"/>
</dbReference>
<sequence>MFSKDEIRPDRNSIWAFIEEFPEESSDITDARKAARELGVQPVSAHTADLLRVLAASTHAQNILEVGTGTGVSTLALLQGMEPGSAMTTLDIDNSRLQRARLAIQNSSHGRKHRVRTICGDAAEVLPRLSQGSYDLAFVDTSVESAEYSVLSCLSLIKSGGLLIMHNALNQGLVAQPTARDPQTVVHRRLLQEIQECTHDVFVSLVHSNLGLYLVYKR</sequence>
<dbReference type="PANTHER" id="PTHR43167:SF1">
    <property type="entry name" value="PUTATIVE (AFU_ORTHOLOGUE AFUA_6G01830)-RELATED"/>
    <property type="match status" value="1"/>
</dbReference>
<dbReference type="Proteomes" id="UP000516421">
    <property type="component" value="Chromosome"/>
</dbReference>
<dbReference type="AlphaFoldDB" id="A0A7H2BLJ9"/>
<dbReference type="PROSITE" id="PS51682">
    <property type="entry name" value="SAM_OMT_I"/>
    <property type="match status" value="1"/>
</dbReference>
<dbReference type="GO" id="GO:0008171">
    <property type="term" value="F:O-methyltransferase activity"/>
    <property type="evidence" value="ECO:0007669"/>
    <property type="project" value="InterPro"/>
</dbReference>
<evidence type="ECO:0000313" key="5">
    <source>
        <dbReference type="Proteomes" id="UP000516421"/>
    </source>
</evidence>
<dbReference type="Gene3D" id="3.40.50.150">
    <property type="entry name" value="Vaccinia Virus protein VP39"/>
    <property type="match status" value="1"/>
</dbReference>
<evidence type="ECO:0000256" key="3">
    <source>
        <dbReference type="ARBA" id="ARBA00022691"/>
    </source>
</evidence>
<protein>
    <submittedName>
        <fullName evidence="4">Class I SAM-dependent methyltransferase</fullName>
    </submittedName>
</protein>
<dbReference type="EMBL" id="CP061538">
    <property type="protein sequence ID" value="QNV40545.1"/>
    <property type="molecule type" value="Genomic_DNA"/>
</dbReference>
<accession>A0A7H2BLJ9</accession>
<dbReference type="GO" id="GO:0032259">
    <property type="term" value="P:methylation"/>
    <property type="evidence" value="ECO:0007669"/>
    <property type="project" value="UniProtKB-KW"/>
</dbReference>
<evidence type="ECO:0000256" key="2">
    <source>
        <dbReference type="ARBA" id="ARBA00022679"/>
    </source>
</evidence>
<dbReference type="Pfam" id="PF01596">
    <property type="entry name" value="Methyltransf_3"/>
    <property type="match status" value="1"/>
</dbReference>
<dbReference type="InterPro" id="IPR029063">
    <property type="entry name" value="SAM-dependent_MTases_sf"/>
</dbReference>
<dbReference type="PANTHER" id="PTHR43167">
    <property type="entry name" value="PUTATIVE (AFU_ORTHOLOGUE AFUA_6G01830)-RELATED"/>
    <property type="match status" value="1"/>
</dbReference>
<name>A0A7H2BLJ9_9MICC</name>
<keyword evidence="2 4" id="KW-0808">Transferase</keyword>
<keyword evidence="3" id="KW-0949">S-adenosyl-L-methionine</keyword>
<dbReference type="CDD" id="cd02440">
    <property type="entry name" value="AdoMet_MTases"/>
    <property type="match status" value="1"/>
</dbReference>
<evidence type="ECO:0000256" key="1">
    <source>
        <dbReference type="ARBA" id="ARBA00022603"/>
    </source>
</evidence>
<keyword evidence="1 4" id="KW-0489">Methyltransferase</keyword>
<evidence type="ECO:0000313" key="4">
    <source>
        <dbReference type="EMBL" id="QNV40545.1"/>
    </source>
</evidence>
<dbReference type="KEGG" id="rama:IDM48_03820"/>